<dbReference type="InterPro" id="IPR020845">
    <property type="entry name" value="AMP-binding_CS"/>
</dbReference>
<evidence type="ECO:0000313" key="3">
    <source>
        <dbReference type="EMBL" id="EMD83619.1"/>
    </source>
</evidence>
<dbReference type="Gene3D" id="3.30.300.30">
    <property type="match status" value="1"/>
</dbReference>
<dbReference type="Gene3D" id="3.40.50.12780">
    <property type="entry name" value="N-terminal domain of ligase-like"/>
    <property type="match status" value="1"/>
</dbReference>
<dbReference type="PANTHER" id="PTHR43767:SF1">
    <property type="entry name" value="NONRIBOSOMAL PEPTIDE SYNTHASE PES1 (EUROFUNG)-RELATED"/>
    <property type="match status" value="1"/>
</dbReference>
<protein>
    <submittedName>
        <fullName evidence="3">Long-chain-fatty-acid--CoA ligase</fullName>
    </submittedName>
</protein>
<gene>
    <name evidence="3" type="ORF">C725_0591</name>
</gene>
<dbReference type="EMBL" id="AMRV01000002">
    <property type="protein sequence ID" value="EMD83619.1"/>
    <property type="molecule type" value="Genomic_DNA"/>
</dbReference>
<reference evidence="3 4" key="1">
    <citation type="journal article" date="2013" name="Genome Announc.">
        <title>Draft Genome Sequence of Strain JLT2015T, Belonging to the Family Sphingomonadaceae of the Alphaproteobacteria.</title>
        <authorList>
            <person name="Tang K."/>
            <person name="Liu K."/>
            <person name="Li S."/>
            <person name="Jiao N."/>
        </authorList>
    </citation>
    <scope>NUCLEOTIDE SEQUENCE [LARGE SCALE GENOMIC DNA]</scope>
    <source>
        <strain evidence="3 4">JLT2015</strain>
    </source>
</reference>
<sequence>MSETGKAWPFRYDHPVPWDTAFRPRLLHELLSEQAGKAPGAPFLDFMGRRFTYGDIAEKVAIAAAGFRRMGVSKGFRVGLFLPNCPQYVIAYYAVLMAGGTVVNFSPLYSEDELIFQVQDSGTEIMVTLDLEQLYPLIAAVKAKTELKTLVVGNLPEVLPRVKGLAYRALRGGDRAAVDYGPTVRRFSDLLDGPPLAEAETLDAHSDTALIQYTGGTTGRPKGAVLTHANLSVNAAQVNSIDPGTPGNNSILGALPFFHVFANTCVLNRTVIAGGWIVMMPKFELTEALALIERHRIASLPGVPTMYQAFLDHPNIAKHDLTSLEICISGGAPMAKELRNAFIEKTGAKLVEGYGLTESAGVVSCNPYESGGKPGSIGQPLPGTSIVIVDKEDPETVLPQGERGEITIAGPQILTRYHNRPEANETTFVEGRLRTGDVGYLDADGYAYIVDRLKDLILVGGFNIYPSALEAVLYRHEAVKEALVIGIPDARLGERPKAFVTLKEGAAANVEDLLAFLNAHVGKHERAAALEIWDALPKTMIGKLSRKELEEEEAAKRAATELM</sequence>
<dbReference type="InterPro" id="IPR042099">
    <property type="entry name" value="ANL_N_sf"/>
</dbReference>
<accession>M2TAJ9</accession>
<feature type="domain" description="AMP-binding enzyme C-terminal" evidence="2">
    <location>
        <begin position="469"/>
        <end position="543"/>
    </location>
</feature>
<dbReference type="InterPro" id="IPR050237">
    <property type="entry name" value="ATP-dep_AMP-bd_enzyme"/>
</dbReference>
<dbReference type="OrthoDB" id="9803968at2"/>
<feature type="domain" description="AMP-dependent synthetase/ligase" evidence="1">
    <location>
        <begin position="32"/>
        <end position="417"/>
    </location>
</feature>
<evidence type="ECO:0000313" key="4">
    <source>
        <dbReference type="Proteomes" id="UP000011717"/>
    </source>
</evidence>
<dbReference type="SUPFAM" id="SSF56801">
    <property type="entry name" value="Acetyl-CoA synthetase-like"/>
    <property type="match status" value="1"/>
</dbReference>
<dbReference type="Proteomes" id="UP000011717">
    <property type="component" value="Unassembled WGS sequence"/>
</dbReference>
<proteinExistence type="predicted"/>
<dbReference type="GO" id="GO:0016878">
    <property type="term" value="F:acid-thiol ligase activity"/>
    <property type="evidence" value="ECO:0007669"/>
    <property type="project" value="UniProtKB-ARBA"/>
</dbReference>
<keyword evidence="3" id="KW-0436">Ligase</keyword>
<dbReference type="PANTHER" id="PTHR43767">
    <property type="entry name" value="LONG-CHAIN-FATTY-ACID--COA LIGASE"/>
    <property type="match status" value="1"/>
</dbReference>
<dbReference type="InterPro" id="IPR045851">
    <property type="entry name" value="AMP-bd_C_sf"/>
</dbReference>
<dbReference type="InterPro" id="IPR025110">
    <property type="entry name" value="AMP-bd_C"/>
</dbReference>
<comment type="caution">
    <text evidence="3">The sequence shown here is derived from an EMBL/GenBank/DDBJ whole genome shotgun (WGS) entry which is preliminary data.</text>
</comment>
<dbReference type="Pfam" id="PF00501">
    <property type="entry name" value="AMP-binding"/>
    <property type="match status" value="1"/>
</dbReference>
<name>M2TAJ9_9SPHN</name>
<dbReference type="PATRIC" id="fig|1234595.3.peg.590"/>
<dbReference type="PROSITE" id="PS00455">
    <property type="entry name" value="AMP_BINDING"/>
    <property type="match status" value="1"/>
</dbReference>
<dbReference type="Pfam" id="PF13193">
    <property type="entry name" value="AMP-binding_C"/>
    <property type="match status" value="1"/>
</dbReference>
<dbReference type="InterPro" id="IPR000873">
    <property type="entry name" value="AMP-dep_synth/lig_dom"/>
</dbReference>
<evidence type="ECO:0000259" key="1">
    <source>
        <dbReference type="Pfam" id="PF00501"/>
    </source>
</evidence>
<organism evidence="3 4">
    <name type="scientific">Pacificimonas flava</name>
    <dbReference type="NCBI Taxonomy" id="1234595"/>
    <lineage>
        <taxon>Bacteria</taxon>
        <taxon>Pseudomonadati</taxon>
        <taxon>Pseudomonadota</taxon>
        <taxon>Alphaproteobacteria</taxon>
        <taxon>Sphingomonadales</taxon>
        <taxon>Sphingosinicellaceae</taxon>
        <taxon>Pacificimonas</taxon>
    </lineage>
</organism>
<dbReference type="AlphaFoldDB" id="M2TAJ9"/>
<keyword evidence="4" id="KW-1185">Reference proteome</keyword>
<evidence type="ECO:0000259" key="2">
    <source>
        <dbReference type="Pfam" id="PF13193"/>
    </source>
</evidence>
<dbReference type="RefSeq" id="WP_008600053.1">
    <property type="nucleotide sequence ID" value="NZ_AMRV01000002.1"/>
</dbReference>